<dbReference type="GeneID" id="94848197"/>
<dbReference type="VEuPathDB" id="TrichDB:TRFO_40945"/>
<accession>A0A1J4IZ83</accession>
<dbReference type="OrthoDB" id="10592242at2759"/>
<evidence type="ECO:0000313" key="2">
    <source>
        <dbReference type="Proteomes" id="UP000179807"/>
    </source>
</evidence>
<dbReference type="Proteomes" id="UP000179807">
    <property type="component" value="Unassembled WGS sequence"/>
</dbReference>
<reference evidence="1" key="1">
    <citation type="submission" date="2016-10" db="EMBL/GenBank/DDBJ databases">
        <authorList>
            <person name="Benchimol M."/>
            <person name="Almeida L.G."/>
            <person name="Vasconcelos A.T."/>
            <person name="Perreira-Neves A."/>
            <person name="Rosa I.A."/>
            <person name="Tasca T."/>
            <person name="Bogo M.R."/>
            <person name="de Souza W."/>
        </authorList>
    </citation>
    <scope>NUCLEOTIDE SEQUENCE [LARGE SCALE GENOMIC DNA]</scope>
    <source>
        <strain evidence="1">K</strain>
    </source>
</reference>
<organism evidence="1 2">
    <name type="scientific">Tritrichomonas foetus</name>
    <dbReference type="NCBI Taxonomy" id="1144522"/>
    <lineage>
        <taxon>Eukaryota</taxon>
        <taxon>Metamonada</taxon>
        <taxon>Parabasalia</taxon>
        <taxon>Tritrichomonadida</taxon>
        <taxon>Tritrichomonadidae</taxon>
        <taxon>Tritrichomonas</taxon>
    </lineage>
</organism>
<dbReference type="EMBL" id="MLAK01001472">
    <property type="protein sequence ID" value="OHS92726.1"/>
    <property type="molecule type" value="Genomic_DNA"/>
</dbReference>
<evidence type="ECO:0000313" key="1">
    <source>
        <dbReference type="EMBL" id="OHS92726.1"/>
    </source>
</evidence>
<protein>
    <submittedName>
        <fullName evidence="1">Uncharacterized protein</fullName>
    </submittedName>
</protein>
<dbReference type="AlphaFoldDB" id="A0A1J4IZ83"/>
<gene>
    <name evidence="1" type="ORF">TRFO_40945</name>
</gene>
<proteinExistence type="predicted"/>
<comment type="caution">
    <text evidence="1">The sequence shown here is derived from an EMBL/GenBank/DDBJ whole genome shotgun (WGS) entry which is preliminary data.</text>
</comment>
<sequence>MFSPAKKRKYPECPAYQWWNSQLEDITDLNTPPEIVLPHVAHKIWSKICPIFLLFVIDEQEARNYWDSIQTIVTMFSEDQEIPNPLSHFPEFLQAAFSLQYVLTPQTVDQCIFFINKFGYNDASHFFLYQSPVFFLDPLLYLGTLLELRRTQNYLWTDFVKSSTLVDAFFEMYNGFLLPVPLNAVQDVLKHRILLIEVLYSLIEDSFQIHTNILNISSKFLDNSINMISNSQNDLPVAVYRTIFNLFKLLENSMPKDQLSAKALAFFEGVSNVYNFTKTESSSLYLTFRFLFDRKLISPSNVMKTLSSRGIQSIVDFSILSDILDGVTVIPMIIFLVKASLQSHLWHRSCFSLIKICLVKFSLSRPDIKELMNLLIRRLFLWISFASMRRKYHTRSLLLCESLIKLLESHLIWLQQTILSQAASIMSKPTPSYFKSFFYSSAPVDDVTLHEWDSFVSNVKLKTFPFDPVKGNLIMPPKASSTARLENQRINVKIVQRQENVRKTKTSIIKASKSTTSKKKIIGKVKKSSTTTGSSIVIKKPKSLNLNRPTTAQSDFRVFPKRKDAYF</sequence>
<dbReference type="RefSeq" id="XP_068345863.1">
    <property type="nucleotide sequence ID" value="XM_068513493.1"/>
</dbReference>
<name>A0A1J4IZ83_9EUKA</name>
<keyword evidence="2" id="KW-1185">Reference proteome</keyword>